<dbReference type="InterPro" id="IPR002867">
    <property type="entry name" value="IBR_dom"/>
</dbReference>
<dbReference type="InterPro" id="IPR044066">
    <property type="entry name" value="TRIAD_supradom"/>
</dbReference>
<dbReference type="GO" id="GO:0008270">
    <property type="term" value="F:zinc ion binding"/>
    <property type="evidence" value="ECO:0007669"/>
    <property type="project" value="UniProtKB-KW"/>
</dbReference>
<evidence type="ECO:0000256" key="2">
    <source>
        <dbReference type="ARBA" id="ARBA00012251"/>
    </source>
</evidence>
<evidence type="ECO:0000256" key="8">
    <source>
        <dbReference type="ARBA" id="ARBA00022833"/>
    </source>
</evidence>
<evidence type="ECO:0000313" key="14">
    <source>
        <dbReference type="EMBL" id="QKF94728.1"/>
    </source>
</evidence>
<protein>
    <recommendedName>
        <fullName evidence="2">RBR-type E3 ubiquitin transferase</fullName>
        <ecNumber evidence="2">2.3.2.31</ecNumber>
    </recommendedName>
</protein>
<feature type="compositionally biased region" description="Acidic residues" evidence="11">
    <location>
        <begin position="282"/>
        <end position="299"/>
    </location>
</feature>
<evidence type="ECO:0000256" key="4">
    <source>
        <dbReference type="ARBA" id="ARBA00022723"/>
    </source>
</evidence>
<accession>A0A7D3UQU8</accession>
<keyword evidence="5" id="KW-0677">Repeat</keyword>
<dbReference type="PROSITE" id="PS50089">
    <property type="entry name" value="ZF_RING_2"/>
    <property type="match status" value="1"/>
</dbReference>
<evidence type="ECO:0000256" key="5">
    <source>
        <dbReference type="ARBA" id="ARBA00022737"/>
    </source>
</evidence>
<keyword evidence="10" id="KW-0175">Coiled coil</keyword>
<dbReference type="InterPro" id="IPR013083">
    <property type="entry name" value="Znf_RING/FYVE/PHD"/>
</dbReference>
<dbReference type="PROSITE" id="PS51873">
    <property type="entry name" value="TRIAD"/>
    <property type="match status" value="1"/>
</dbReference>
<dbReference type="EMBL" id="MT418680">
    <property type="protein sequence ID" value="QKF94728.1"/>
    <property type="molecule type" value="Genomic_DNA"/>
</dbReference>
<evidence type="ECO:0000256" key="7">
    <source>
        <dbReference type="ARBA" id="ARBA00022786"/>
    </source>
</evidence>
<keyword evidence="3" id="KW-0808">Transferase</keyword>
<feature type="compositionally biased region" description="Basic and acidic residues" evidence="11">
    <location>
        <begin position="269"/>
        <end position="278"/>
    </location>
</feature>
<keyword evidence="6 9" id="KW-0863">Zinc-finger</keyword>
<comment type="catalytic activity">
    <reaction evidence="1">
        <text>[E2 ubiquitin-conjugating enzyme]-S-ubiquitinyl-L-cysteine + [acceptor protein]-L-lysine = [E2 ubiquitin-conjugating enzyme]-L-cysteine + [acceptor protein]-N(6)-ubiquitinyl-L-lysine.</text>
        <dbReference type="EC" id="2.3.2.31"/>
    </reaction>
</comment>
<evidence type="ECO:0000256" key="1">
    <source>
        <dbReference type="ARBA" id="ARBA00001798"/>
    </source>
</evidence>
<organism evidence="14 15">
    <name type="scientific">Fadolivirus FV1/VV64</name>
    <dbReference type="NCBI Taxonomy" id="3070911"/>
    <lineage>
        <taxon>Viruses</taxon>
        <taxon>Varidnaviria</taxon>
        <taxon>Bamfordvirae</taxon>
        <taxon>Nucleocytoviricota</taxon>
        <taxon>Megaviricetes</taxon>
        <taxon>Imitervirales</taxon>
        <taxon>Mimiviridae</taxon>
        <taxon>Klosneuvirinae</taxon>
        <taxon>Fadolivirus</taxon>
        <taxon>Fadolivirus algeromassiliense</taxon>
    </lineage>
</organism>
<evidence type="ECO:0000256" key="6">
    <source>
        <dbReference type="ARBA" id="ARBA00022771"/>
    </source>
</evidence>
<evidence type="ECO:0000256" key="11">
    <source>
        <dbReference type="SAM" id="MobiDB-lite"/>
    </source>
</evidence>
<feature type="domain" description="RING-type" evidence="12">
    <location>
        <begin position="59"/>
        <end position="104"/>
    </location>
</feature>
<proteinExistence type="predicted"/>
<dbReference type="InterPro" id="IPR018957">
    <property type="entry name" value="Znf_C3HC4_RING-type"/>
</dbReference>
<reference evidence="14 15" key="1">
    <citation type="submission" date="2020-04" db="EMBL/GenBank/DDBJ databases">
        <title>Advantages and limits of metagenomic assembly and binning of a giant virus.</title>
        <authorList>
            <person name="Schulz F."/>
            <person name="Andreani J."/>
            <person name="Francis R."/>
            <person name="Boudjemaa H."/>
            <person name="Bou Khalil J.Y."/>
            <person name="Lee J."/>
            <person name="La Scola B."/>
            <person name="Woyke T."/>
        </authorList>
    </citation>
    <scope>NUCLEOTIDE SEQUENCE [LARGE SCALE GENOMIC DNA]</scope>
    <source>
        <strain evidence="14 15">FV1/VV64</strain>
    </source>
</reference>
<sequence length="299" mass="34347">MEDIDFEHLISGIDKIVQPISSHKHDQKKIKELEKQHQETKKAIIDKITKPKIQKTVECLICLEKVKKSSIISINDCNHGYCNDCISMYIETAVNSKNTEIKCPDPTCKIMISHEFLQKHLSAEMFEKHESNQMDILVAKSNDMTYCPKNNCSKVCLKDSRSTKTNCVACGLQFCFVCKLDYNDTHRCNYDSIMEKLNKEIADTYPDKSKVKPCPVCFNVIEKGGGCDGITCNSCRTWFCWNCMMTDEQTRKMGHDCRKFTGNNAENQTDVKQEEKMNTNDYDYETSDDEISDDDSSSY</sequence>
<dbReference type="InterPro" id="IPR001841">
    <property type="entry name" value="Znf_RING"/>
</dbReference>
<evidence type="ECO:0000259" key="13">
    <source>
        <dbReference type="PROSITE" id="PS51873"/>
    </source>
</evidence>
<dbReference type="PANTHER" id="PTHR11685">
    <property type="entry name" value="RBR FAMILY RING FINGER AND IBR DOMAIN-CONTAINING"/>
    <property type="match status" value="1"/>
</dbReference>
<keyword evidence="4" id="KW-0479">Metal-binding</keyword>
<dbReference type="Pfam" id="PF01485">
    <property type="entry name" value="IBR"/>
    <property type="match status" value="1"/>
</dbReference>
<feature type="region of interest" description="Disordered" evidence="11">
    <location>
        <begin position="268"/>
        <end position="299"/>
    </location>
</feature>
<feature type="domain" description="RING-type" evidence="13">
    <location>
        <begin position="55"/>
        <end position="266"/>
    </location>
</feature>
<dbReference type="SUPFAM" id="SSF57850">
    <property type="entry name" value="RING/U-box"/>
    <property type="match status" value="3"/>
</dbReference>
<keyword evidence="15" id="KW-1185">Reference proteome</keyword>
<gene>
    <name evidence="14" type="ORF">Fadolivirus_1_1270</name>
</gene>
<keyword evidence="7" id="KW-0833">Ubl conjugation pathway</keyword>
<dbReference type="SMART" id="SM00647">
    <property type="entry name" value="IBR"/>
    <property type="match status" value="2"/>
</dbReference>
<evidence type="ECO:0000256" key="10">
    <source>
        <dbReference type="SAM" id="Coils"/>
    </source>
</evidence>
<dbReference type="Gene3D" id="3.30.40.10">
    <property type="entry name" value="Zinc/RING finger domain, C3HC4 (zinc finger)"/>
    <property type="match status" value="1"/>
</dbReference>
<dbReference type="PROSITE" id="PS00518">
    <property type="entry name" value="ZF_RING_1"/>
    <property type="match status" value="1"/>
</dbReference>
<dbReference type="GO" id="GO:0061630">
    <property type="term" value="F:ubiquitin protein ligase activity"/>
    <property type="evidence" value="ECO:0007669"/>
    <property type="project" value="UniProtKB-EC"/>
</dbReference>
<dbReference type="InterPro" id="IPR031127">
    <property type="entry name" value="E3_UB_ligase_RBR"/>
</dbReference>
<evidence type="ECO:0000256" key="3">
    <source>
        <dbReference type="ARBA" id="ARBA00022679"/>
    </source>
</evidence>
<keyword evidence="8" id="KW-0862">Zinc</keyword>
<evidence type="ECO:0000259" key="12">
    <source>
        <dbReference type="PROSITE" id="PS50089"/>
    </source>
</evidence>
<dbReference type="EC" id="2.3.2.31" evidence="2"/>
<dbReference type="Gene3D" id="1.20.120.1750">
    <property type="match status" value="1"/>
</dbReference>
<evidence type="ECO:0000256" key="9">
    <source>
        <dbReference type="PROSITE-ProRule" id="PRU00175"/>
    </source>
</evidence>
<dbReference type="Proteomes" id="UP001162001">
    <property type="component" value="Segment"/>
</dbReference>
<dbReference type="Pfam" id="PF00097">
    <property type="entry name" value="zf-C3HC4"/>
    <property type="match status" value="1"/>
</dbReference>
<feature type="coiled-coil region" evidence="10">
    <location>
        <begin position="23"/>
        <end position="50"/>
    </location>
</feature>
<name>A0A7D3UQU8_9VIRU</name>
<evidence type="ECO:0000313" key="15">
    <source>
        <dbReference type="Proteomes" id="UP001162001"/>
    </source>
</evidence>
<dbReference type="GO" id="GO:0016567">
    <property type="term" value="P:protein ubiquitination"/>
    <property type="evidence" value="ECO:0007669"/>
    <property type="project" value="InterPro"/>
</dbReference>
<dbReference type="InterPro" id="IPR017907">
    <property type="entry name" value="Znf_RING_CS"/>
</dbReference>
<dbReference type="FunFam" id="3.30.40.10:FF:000137">
    <property type="entry name" value="RanBP-type and C3HC4-type zinc finger-containing protein 1"/>
    <property type="match status" value="1"/>
</dbReference>